<evidence type="ECO:0000259" key="1">
    <source>
        <dbReference type="Pfam" id="PF01498"/>
    </source>
</evidence>
<evidence type="ECO:0000313" key="3">
    <source>
        <dbReference type="EMBL" id="CAF2087048.1"/>
    </source>
</evidence>
<dbReference type="InterPro" id="IPR002492">
    <property type="entry name" value="Transposase_Tc1-like"/>
</dbReference>
<dbReference type="GO" id="GO:0006313">
    <property type="term" value="P:DNA transposition"/>
    <property type="evidence" value="ECO:0007669"/>
    <property type="project" value="InterPro"/>
</dbReference>
<comment type="caution">
    <text evidence="4">The sequence shown here is derived from an EMBL/GenBank/DDBJ whole genome shotgun (WGS) entry which is preliminary data.</text>
</comment>
<name>A0A819RX55_9BILA</name>
<organism evidence="4 6">
    <name type="scientific">Rotaria magnacalcarata</name>
    <dbReference type="NCBI Taxonomy" id="392030"/>
    <lineage>
        <taxon>Eukaryota</taxon>
        <taxon>Metazoa</taxon>
        <taxon>Spiralia</taxon>
        <taxon>Gnathifera</taxon>
        <taxon>Rotifera</taxon>
        <taxon>Eurotatoria</taxon>
        <taxon>Bdelloidea</taxon>
        <taxon>Philodinida</taxon>
        <taxon>Philodinidae</taxon>
        <taxon>Rotaria</taxon>
    </lineage>
</organism>
<dbReference type="EMBL" id="CAJOBJ010082259">
    <property type="protein sequence ID" value="CAF4506285.1"/>
    <property type="molecule type" value="Genomic_DNA"/>
</dbReference>
<accession>A0A819RX55</accession>
<dbReference type="AlphaFoldDB" id="A0A819RX55"/>
<dbReference type="Pfam" id="PF01498">
    <property type="entry name" value="HTH_Tnp_Tc3_2"/>
    <property type="match status" value="1"/>
</dbReference>
<dbReference type="GO" id="GO:0015074">
    <property type="term" value="P:DNA integration"/>
    <property type="evidence" value="ECO:0007669"/>
    <property type="project" value="InterPro"/>
</dbReference>
<protein>
    <recommendedName>
        <fullName evidence="1">Transposase Tc1-like domain-containing protein</fullName>
    </recommendedName>
</protein>
<dbReference type="Gene3D" id="1.10.10.10">
    <property type="entry name" value="Winged helix-like DNA-binding domain superfamily/Winged helix DNA-binding domain"/>
    <property type="match status" value="1"/>
</dbReference>
<dbReference type="EMBL" id="CAJNRF010006931">
    <property type="protein sequence ID" value="CAF2087048.1"/>
    <property type="molecule type" value="Genomic_DNA"/>
</dbReference>
<evidence type="ECO:0000313" key="4">
    <source>
        <dbReference type="EMBL" id="CAF4050563.1"/>
    </source>
</evidence>
<dbReference type="InterPro" id="IPR036397">
    <property type="entry name" value="RNaseH_sf"/>
</dbReference>
<proteinExistence type="predicted"/>
<dbReference type="Proteomes" id="UP000681720">
    <property type="component" value="Unassembled WGS sequence"/>
</dbReference>
<dbReference type="Gene3D" id="3.30.420.10">
    <property type="entry name" value="Ribonuclease H-like superfamily/Ribonuclease H"/>
    <property type="match status" value="1"/>
</dbReference>
<dbReference type="SUPFAM" id="SSF46689">
    <property type="entry name" value="Homeodomain-like"/>
    <property type="match status" value="1"/>
</dbReference>
<evidence type="ECO:0000313" key="2">
    <source>
        <dbReference type="EMBL" id="CAF1623338.1"/>
    </source>
</evidence>
<dbReference type="Proteomes" id="UP000663834">
    <property type="component" value="Unassembled WGS sequence"/>
</dbReference>
<dbReference type="GO" id="GO:0003677">
    <property type="term" value="F:DNA binding"/>
    <property type="evidence" value="ECO:0007669"/>
    <property type="project" value="InterPro"/>
</dbReference>
<dbReference type="Proteomes" id="UP000663866">
    <property type="component" value="Unassembled WGS sequence"/>
</dbReference>
<reference evidence="4" key="1">
    <citation type="submission" date="2021-02" db="EMBL/GenBank/DDBJ databases">
        <authorList>
            <person name="Nowell W R."/>
        </authorList>
    </citation>
    <scope>NUCLEOTIDE SEQUENCE</scope>
</reference>
<dbReference type="Proteomes" id="UP000663856">
    <property type="component" value="Unassembled WGS sequence"/>
</dbReference>
<feature type="domain" description="Transposase Tc1-like" evidence="1">
    <location>
        <begin position="71"/>
        <end position="142"/>
    </location>
</feature>
<gene>
    <name evidence="5" type="ORF">GIL414_LOCUS34974</name>
    <name evidence="2" type="ORF">KQP761_LOCUS24961</name>
    <name evidence="4" type="ORF">OVN521_LOCUS17965</name>
    <name evidence="3" type="ORF">WKI299_LOCUS17413</name>
</gene>
<evidence type="ECO:0000313" key="6">
    <source>
        <dbReference type="Proteomes" id="UP000663866"/>
    </source>
</evidence>
<dbReference type="OrthoDB" id="10008148at2759"/>
<evidence type="ECO:0000313" key="5">
    <source>
        <dbReference type="EMBL" id="CAF4506285.1"/>
    </source>
</evidence>
<dbReference type="InterPro" id="IPR009057">
    <property type="entry name" value="Homeodomain-like_sf"/>
</dbReference>
<dbReference type="EMBL" id="CAJNOW010013676">
    <property type="protein sequence ID" value="CAF1623338.1"/>
    <property type="molecule type" value="Genomic_DNA"/>
</dbReference>
<sequence length="168" mass="19659">MAPRKYKEYSNDLRELAIKHFQSGISERNIAQKVLIPCTSVHYIISKYKSTKCIGNIIGRGRKRKTTVHVDRCIRRKIMANRRISSSAIKTELLSELGIAVFESTIKRTSHEAGLFGRVARKKPYVNKLNRTRRLEYARTHQEKPLGFWNRIIWSDESKFTYSAQMER</sequence>
<keyword evidence="6" id="KW-1185">Reference proteome</keyword>
<dbReference type="InterPro" id="IPR036388">
    <property type="entry name" value="WH-like_DNA-bd_sf"/>
</dbReference>
<dbReference type="EMBL" id="CAJOBG010003192">
    <property type="protein sequence ID" value="CAF4050563.1"/>
    <property type="molecule type" value="Genomic_DNA"/>
</dbReference>